<dbReference type="EMBL" id="GL349437">
    <property type="protein sequence ID" value="KNC53647.1"/>
    <property type="molecule type" value="Genomic_DNA"/>
</dbReference>
<protein>
    <submittedName>
        <fullName evidence="1">Uncharacterized protein</fullName>
    </submittedName>
</protein>
<dbReference type="Gene3D" id="3.40.50.1820">
    <property type="entry name" value="alpha/beta hydrolase"/>
    <property type="match status" value="1"/>
</dbReference>
<reference evidence="1 2" key="1">
    <citation type="submission" date="2010-05" db="EMBL/GenBank/DDBJ databases">
        <title>The Genome Sequence of Thecamonas trahens ATCC 50062.</title>
        <authorList>
            <consortium name="The Broad Institute Genome Sequencing Platform"/>
            <person name="Russ C."/>
            <person name="Cuomo C."/>
            <person name="Shea T."/>
            <person name="Young S.K."/>
            <person name="Zeng Q."/>
            <person name="Koehrsen M."/>
            <person name="Haas B."/>
            <person name="Borodovsky M."/>
            <person name="Guigo R."/>
            <person name="Alvarado L."/>
            <person name="Berlin A."/>
            <person name="Bochicchio J."/>
            <person name="Borenstein D."/>
            <person name="Chapman S."/>
            <person name="Chen Z."/>
            <person name="Freedman E."/>
            <person name="Gellesch M."/>
            <person name="Goldberg J."/>
            <person name="Griggs A."/>
            <person name="Gujja S."/>
            <person name="Heilman E."/>
            <person name="Heiman D."/>
            <person name="Hepburn T."/>
            <person name="Howarth C."/>
            <person name="Jen D."/>
            <person name="Larson L."/>
            <person name="Mehta T."/>
            <person name="Park D."/>
            <person name="Pearson M."/>
            <person name="Roberts A."/>
            <person name="Saif S."/>
            <person name="Shenoy N."/>
            <person name="Sisk P."/>
            <person name="Stolte C."/>
            <person name="Sykes S."/>
            <person name="Thomson T."/>
            <person name="Walk T."/>
            <person name="White J."/>
            <person name="Yandava C."/>
            <person name="Burger G."/>
            <person name="Gray M.W."/>
            <person name="Holland P.W.H."/>
            <person name="King N."/>
            <person name="Lang F.B.F."/>
            <person name="Roger A.J."/>
            <person name="Ruiz-Trillo I."/>
            <person name="Lander E."/>
            <person name="Nusbaum C."/>
        </authorList>
    </citation>
    <scope>NUCLEOTIDE SEQUENCE [LARGE SCALE GENOMIC DNA]</scope>
    <source>
        <strain evidence="1 2">ATCC 50062</strain>
    </source>
</reference>
<evidence type="ECO:0000313" key="2">
    <source>
        <dbReference type="Proteomes" id="UP000054408"/>
    </source>
</evidence>
<dbReference type="Proteomes" id="UP000054408">
    <property type="component" value="Unassembled WGS sequence"/>
</dbReference>
<dbReference type="RefSeq" id="XP_013762047.1">
    <property type="nucleotide sequence ID" value="XM_013906593.1"/>
</dbReference>
<dbReference type="eggNOG" id="ENOG502S5IH">
    <property type="taxonomic scope" value="Eukaryota"/>
</dbReference>
<organism evidence="1 2">
    <name type="scientific">Thecamonas trahens ATCC 50062</name>
    <dbReference type="NCBI Taxonomy" id="461836"/>
    <lineage>
        <taxon>Eukaryota</taxon>
        <taxon>Apusozoa</taxon>
        <taxon>Apusomonadida</taxon>
        <taxon>Apusomonadidae</taxon>
        <taxon>Thecamonas</taxon>
    </lineage>
</organism>
<keyword evidence="2" id="KW-1185">Reference proteome</keyword>
<dbReference type="OMA" id="CIATHIA"/>
<dbReference type="AlphaFoldDB" id="A0A0L0DMW3"/>
<dbReference type="InterPro" id="IPR029058">
    <property type="entry name" value="AB_hydrolase_fold"/>
</dbReference>
<name>A0A0L0DMW3_THETB</name>
<evidence type="ECO:0000313" key="1">
    <source>
        <dbReference type="EMBL" id="KNC53647.1"/>
    </source>
</evidence>
<proteinExistence type="predicted"/>
<dbReference type="SUPFAM" id="SSF53474">
    <property type="entry name" value="alpha/beta-Hydrolases"/>
    <property type="match status" value="1"/>
</dbReference>
<accession>A0A0L0DMW3</accession>
<sequence length="510" mass="53431">MDDSLFAELRSGNTTLRTGRQHIRLQLPELLRAAAAAVECNADVGGPQLAVSVPIGASVGEALAAAAAELTSTDGSIAAAGEIKLELPSPIHVGKVVGDGDGWGAAVGRGPASAEPGGMEAWLHARTVQHSLARAADDLPSGAIVSMVVPPRWAARGRKLLLLAHGFRKVGTVRSAELDVDDPFVAGQLQRGMAVAITSYRREGRIVRDAVKDMIDLRQWAANHLPQPPVRVVVEGRSMGGAVVVHLAESAAAAEFDGIVAIGAALLVCEDDDEGYAFSHAPRLPIVFLANESEVSVVDSYVERVVAVANAEAADRVDSGIVVPAVWQVPRDGHNLVAWLERSTAHDKLATWVDHASLVTLRRRHILMEPPLVGETAVPVGRTKIRAVVGAVHPVHRSFVLDVTRARLGDLGHRPGKAFSLATAGESALVRVFYSTYPFGDVPADAFMAYNHPDGHIVVTQKGWYKVHTPADTLGLVPGAIVTIGPALPASATDTLPNPPAAASGASSSA</sequence>
<dbReference type="GeneID" id="25569563"/>
<dbReference type="OrthoDB" id="408373at2759"/>
<gene>
    <name evidence="1" type="ORF">AMSG_11648</name>
</gene>